<proteinExistence type="predicted"/>
<keyword evidence="2" id="KW-1185">Reference proteome</keyword>
<accession>A0A284QS77</accession>
<name>A0A284QS77_ARMOS</name>
<organism evidence="1 2">
    <name type="scientific">Armillaria ostoyae</name>
    <name type="common">Armillaria root rot fungus</name>
    <dbReference type="NCBI Taxonomy" id="47428"/>
    <lineage>
        <taxon>Eukaryota</taxon>
        <taxon>Fungi</taxon>
        <taxon>Dikarya</taxon>
        <taxon>Basidiomycota</taxon>
        <taxon>Agaricomycotina</taxon>
        <taxon>Agaricomycetes</taxon>
        <taxon>Agaricomycetidae</taxon>
        <taxon>Agaricales</taxon>
        <taxon>Marasmiineae</taxon>
        <taxon>Physalacriaceae</taxon>
        <taxon>Armillaria</taxon>
    </lineage>
</organism>
<evidence type="ECO:0000313" key="1">
    <source>
        <dbReference type="EMBL" id="SJK99338.1"/>
    </source>
</evidence>
<dbReference type="AlphaFoldDB" id="A0A284QS77"/>
<gene>
    <name evidence="1" type="ORF">ARMOST_02631</name>
</gene>
<sequence>MRRRHPNKHLGTLLACRKAYFLHVIGLARRNAAQFERRHALVSPFSVTQKKSRLGLRVGPGMRGWMEMWDVAVCCLNPMSVISRVEVADYESGLMESCPECGFESLQGSCC</sequence>
<reference evidence="2" key="1">
    <citation type="journal article" date="2017" name="Nat. Ecol. Evol.">
        <title>Genome expansion and lineage-specific genetic innovations in the forest pathogenic fungi Armillaria.</title>
        <authorList>
            <person name="Sipos G."/>
            <person name="Prasanna A.N."/>
            <person name="Walter M.C."/>
            <person name="O'Connor E."/>
            <person name="Balint B."/>
            <person name="Krizsan K."/>
            <person name="Kiss B."/>
            <person name="Hess J."/>
            <person name="Varga T."/>
            <person name="Slot J."/>
            <person name="Riley R."/>
            <person name="Boka B."/>
            <person name="Rigling D."/>
            <person name="Barry K."/>
            <person name="Lee J."/>
            <person name="Mihaltcheva S."/>
            <person name="LaButti K."/>
            <person name="Lipzen A."/>
            <person name="Waldron R."/>
            <person name="Moloney N.M."/>
            <person name="Sperisen C."/>
            <person name="Kredics L."/>
            <person name="Vagvoelgyi C."/>
            <person name="Patrignani A."/>
            <person name="Fitzpatrick D."/>
            <person name="Nagy I."/>
            <person name="Doyle S."/>
            <person name="Anderson J.B."/>
            <person name="Grigoriev I.V."/>
            <person name="Gueldener U."/>
            <person name="Muensterkoetter M."/>
            <person name="Nagy L.G."/>
        </authorList>
    </citation>
    <scope>NUCLEOTIDE SEQUENCE [LARGE SCALE GENOMIC DNA]</scope>
    <source>
        <strain evidence="2">C18/9</strain>
    </source>
</reference>
<dbReference type="Proteomes" id="UP000219338">
    <property type="component" value="Unassembled WGS sequence"/>
</dbReference>
<dbReference type="EMBL" id="FUEG01000002">
    <property type="protein sequence ID" value="SJK99338.1"/>
    <property type="molecule type" value="Genomic_DNA"/>
</dbReference>
<evidence type="ECO:0000313" key="2">
    <source>
        <dbReference type="Proteomes" id="UP000219338"/>
    </source>
</evidence>
<protein>
    <submittedName>
        <fullName evidence="1">Uncharacterized protein</fullName>
    </submittedName>
</protein>